<comment type="caution">
    <text evidence="10">The sequence shown here is derived from an EMBL/GenBank/DDBJ whole genome shotgun (WGS) entry which is preliminary data.</text>
</comment>
<keyword evidence="6" id="KW-0067">ATP-binding</keyword>
<keyword evidence="3" id="KW-0808">Transferase</keyword>
<dbReference type="AlphaFoldDB" id="A0A2N0PIB1"/>
<evidence type="ECO:0000259" key="9">
    <source>
        <dbReference type="PROSITE" id="PS50011"/>
    </source>
</evidence>
<protein>
    <recommendedName>
        <fullName evidence="1">non-specific serine/threonine protein kinase</fullName>
        <ecNumber evidence="1">2.7.11.1</ecNumber>
    </recommendedName>
</protein>
<evidence type="ECO:0000256" key="4">
    <source>
        <dbReference type="ARBA" id="ARBA00022741"/>
    </source>
</evidence>
<keyword evidence="2" id="KW-0723">Serine/threonine-protein kinase</keyword>
<name>A0A2N0PIB1_9GLOM</name>
<keyword evidence="4" id="KW-0547">Nucleotide-binding</keyword>
<dbReference type="EC" id="2.7.11.1" evidence="1"/>
<evidence type="ECO:0000313" key="10">
    <source>
        <dbReference type="EMBL" id="PKC06565.1"/>
    </source>
</evidence>
<reference evidence="10 11" key="2">
    <citation type="submission" date="2017-09" db="EMBL/GenBank/DDBJ databases">
        <title>Extensive intraspecific genome diversity in a model arbuscular mycorrhizal fungus.</title>
        <authorList>
            <person name="Chen E.C."/>
            <person name="Morin E."/>
            <person name="Beaudet D."/>
            <person name="Noel J."/>
            <person name="Ndikumana S."/>
            <person name="Charron P."/>
            <person name="St-Onge C."/>
            <person name="Giorgi J."/>
            <person name="Grigoriev I.V."/>
            <person name="Roux C."/>
            <person name="Martin F.M."/>
            <person name="Corradi N."/>
        </authorList>
    </citation>
    <scope>NUCLEOTIDE SEQUENCE [LARGE SCALE GENOMIC DNA]</scope>
    <source>
        <strain evidence="10 11">A5</strain>
    </source>
</reference>
<dbReference type="InterPro" id="IPR051420">
    <property type="entry name" value="Ser_Thr_Kinases_DiverseReg"/>
</dbReference>
<evidence type="ECO:0000256" key="3">
    <source>
        <dbReference type="ARBA" id="ARBA00022679"/>
    </source>
</evidence>
<dbReference type="OrthoDB" id="2309576at2759"/>
<dbReference type="Pfam" id="PF00069">
    <property type="entry name" value="Pkinase"/>
    <property type="match status" value="1"/>
</dbReference>
<dbReference type="GO" id="GO:0005524">
    <property type="term" value="F:ATP binding"/>
    <property type="evidence" value="ECO:0007669"/>
    <property type="project" value="UniProtKB-KW"/>
</dbReference>
<proteinExistence type="predicted"/>
<comment type="catalytic activity">
    <reaction evidence="7">
        <text>L-threonyl-[protein] + ATP = O-phospho-L-threonyl-[protein] + ADP + H(+)</text>
        <dbReference type="Rhea" id="RHEA:46608"/>
        <dbReference type="Rhea" id="RHEA-COMP:11060"/>
        <dbReference type="Rhea" id="RHEA-COMP:11605"/>
        <dbReference type="ChEBI" id="CHEBI:15378"/>
        <dbReference type="ChEBI" id="CHEBI:30013"/>
        <dbReference type="ChEBI" id="CHEBI:30616"/>
        <dbReference type="ChEBI" id="CHEBI:61977"/>
        <dbReference type="ChEBI" id="CHEBI:456216"/>
        <dbReference type="EC" id="2.7.11.1"/>
    </reaction>
</comment>
<dbReference type="PROSITE" id="PS00109">
    <property type="entry name" value="PROTEIN_KINASE_TYR"/>
    <property type="match status" value="1"/>
</dbReference>
<dbReference type="SMART" id="SM00220">
    <property type="entry name" value="S_TKc"/>
    <property type="match status" value="1"/>
</dbReference>
<dbReference type="Proteomes" id="UP000232722">
    <property type="component" value="Unassembled WGS sequence"/>
</dbReference>
<dbReference type="EMBL" id="LLXJ01000744">
    <property type="protein sequence ID" value="PKC06565.1"/>
    <property type="molecule type" value="Genomic_DNA"/>
</dbReference>
<dbReference type="PROSITE" id="PS50011">
    <property type="entry name" value="PROTEIN_KINASE_DOM"/>
    <property type="match status" value="1"/>
</dbReference>
<dbReference type="SUPFAM" id="SSF56112">
    <property type="entry name" value="Protein kinase-like (PK-like)"/>
    <property type="match status" value="1"/>
</dbReference>
<feature type="domain" description="Protein kinase" evidence="9">
    <location>
        <begin position="1"/>
        <end position="278"/>
    </location>
</feature>
<evidence type="ECO:0000256" key="6">
    <source>
        <dbReference type="ARBA" id="ARBA00022840"/>
    </source>
</evidence>
<evidence type="ECO:0000256" key="2">
    <source>
        <dbReference type="ARBA" id="ARBA00022527"/>
    </source>
</evidence>
<gene>
    <name evidence="10" type="ORF">RhiirA5_419418</name>
</gene>
<dbReference type="PANTHER" id="PTHR48005:SF38">
    <property type="entry name" value="LEUCINE-RICH REPEAT-CONTAINING N-TERMINAL PLANT-TYPE DOMAIN-CONTAINING PROTEIN"/>
    <property type="match status" value="1"/>
</dbReference>
<evidence type="ECO:0000256" key="1">
    <source>
        <dbReference type="ARBA" id="ARBA00012513"/>
    </source>
</evidence>
<comment type="catalytic activity">
    <reaction evidence="8">
        <text>L-seryl-[protein] + ATP = O-phospho-L-seryl-[protein] + ADP + H(+)</text>
        <dbReference type="Rhea" id="RHEA:17989"/>
        <dbReference type="Rhea" id="RHEA-COMP:9863"/>
        <dbReference type="Rhea" id="RHEA-COMP:11604"/>
        <dbReference type="ChEBI" id="CHEBI:15378"/>
        <dbReference type="ChEBI" id="CHEBI:29999"/>
        <dbReference type="ChEBI" id="CHEBI:30616"/>
        <dbReference type="ChEBI" id="CHEBI:83421"/>
        <dbReference type="ChEBI" id="CHEBI:456216"/>
        <dbReference type="EC" id="2.7.11.1"/>
    </reaction>
</comment>
<accession>A0A2N0PIB1</accession>
<evidence type="ECO:0000256" key="5">
    <source>
        <dbReference type="ARBA" id="ARBA00022777"/>
    </source>
</evidence>
<evidence type="ECO:0000256" key="8">
    <source>
        <dbReference type="ARBA" id="ARBA00048679"/>
    </source>
</evidence>
<evidence type="ECO:0000313" key="11">
    <source>
        <dbReference type="Proteomes" id="UP000232722"/>
    </source>
</evidence>
<dbReference type="VEuPathDB" id="FungiDB:RhiirA1_535703"/>
<evidence type="ECO:0000256" key="7">
    <source>
        <dbReference type="ARBA" id="ARBA00047899"/>
    </source>
</evidence>
<dbReference type="Gene3D" id="1.10.510.10">
    <property type="entry name" value="Transferase(Phosphotransferase) domain 1"/>
    <property type="match status" value="1"/>
</dbReference>
<keyword evidence="5" id="KW-0418">Kinase</keyword>
<dbReference type="InterPro" id="IPR008266">
    <property type="entry name" value="Tyr_kinase_AS"/>
</dbReference>
<dbReference type="InterPro" id="IPR011009">
    <property type="entry name" value="Kinase-like_dom_sf"/>
</dbReference>
<reference evidence="10 11" key="1">
    <citation type="submission" date="2016-04" db="EMBL/GenBank/DDBJ databases">
        <title>Genome analyses suggest a sexual origin of heterokaryosis in a supposedly ancient asexual fungus.</title>
        <authorList>
            <person name="Ropars J."/>
            <person name="Sedzielewska K."/>
            <person name="Noel J."/>
            <person name="Charron P."/>
            <person name="Farinelli L."/>
            <person name="Marton T."/>
            <person name="Kruger M."/>
            <person name="Pelin A."/>
            <person name="Brachmann A."/>
            <person name="Corradi N."/>
        </authorList>
    </citation>
    <scope>NUCLEOTIDE SEQUENCE [LARGE SCALE GENOMIC DNA]</scope>
    <source>
        <strain evidence="10 11">A5</strain>
    </source>
</reference>
<dbReference type="VEuPathDB" id="FungiDB:RhiirFUN_015645"/>
<dbReference type="GO" id="GO:0004674">
    <property type="term" value="F:protein serine/threonine kinase activity"/>
    <property type="evidence" value="ECO:0007669"/>
    <property type="project" value="UniProtKB-KW"/>
</dbReference>
<dbReference type="VEuPathDB" id="FungiDB:FUN_010301"/>
<dbReference type="InterPro" id="IPR000719">
    <property type="entry name" value="Prot_kinase_dom"/>
</dbReference>
<dbReference type="PANTHER" id="PTHR48005">
    <property type="entry name" value="LEUCINE RICH REPEAT KINASE 2"/>
    <property type="match status" value="1"/>
</dbReference>
<sequence length="278" mass="32518">MCSIIKAGRLFNEYLSKLIEALELPEHDFHRNSVIQTELDNFANEPDLKVNVGDNLNIISDKILSKRSSQVCSISPTEIDGEFFKTTIRSLNNKKEIYLYHEHQLNNHDYIIKFHGYSVYSCKPILFYDHAEYGDLFAYFQVNHRSSNLLKDWRDKIKLAWEITQGIKYLHNQKILHLDLRSANILLEQDGIRKTLIPKYLIFCGAETYTITKLLKNNQETMPKLPIEYQRWKDIVNKMCQFKSGERNDIGSVEIIMRNLYKGRSGSMSSISTDATYY</sequence>
<organism evidence="10 11">
    <name type="scientific">Rhizophagus irregularis</name>
    <dbReference type="NCBI Taxonomy" id="588596"/>
    <lineage>
        <taxon>Eukaryota</taxon>
        <taxon>Fungi</taxon>
        <taxon>Fungi incertae sedis</taxon>
        <taxon>Mucoromycota</taxon>
        <taxon>Glomeromycotina</taxon>
        <taxon>Glomeromycetes</taxon>
        <taxon>Glomerales</taxon>
        <taxon>Glomeraceae</taxon>
        <taxon>Rhizophagus</taxon>
    </lineage>
</organism>